<keyword evidence="5" id="KW-1185">Reference proteome</keyword>
<keyword evidence="2" id="KW-0106">Calcium</keyword>
<dbReference type="Pfam" id="PF13202">
    <property type="entry name" value="EF-hand_5"/>
    <property type="match status" value="1"/>
</dbReference>
<sequence length="123" mass="13772">AFFLERSFKIFDQDGDEKISMTEFFESMNTFAAQGPTEKITFLFKIYDIDGDGFLQLEEIESIIRASLIESGMKLPESDIQALAFGLYDEALGEDGEDTGEINIDQLTTVFANHEGLLEGLNL</sequence>
<evidence type="ECO:0000256" key="1">
    <source>
        <dbReference type="ARBA" id="ARBA00022737"/>
    </source>
</evidence>
<dbReference type="PROSITE" id="PS50222">
    <property type="entry name" value="EF_HAND_2"/>
    <property type="match status" value="2"/>
</dbReference>
<dbReference type="GO" id="GO:0019722">
    <property type="term" value="P:calcium-mediated signaling"/>
    <property type="evidence" value="ECO:0007669"/>
    <property type="project" value="InterPro"/>
</dbReference>
<dbReference type="InterPro" id="IPR002048">
    <property type="entry name" value="EF_hand_dom"/>
</dbReference>
<dbReference type="InterPro" id="IPR018247">
    <property type="entry name" value="EF_Hand_1_Ca_BS"/>
</dbReference>
<dbReference type="EMBL" id="CP045896">
    <property type="protein sequence ID" value="QQP50862.1"/>
    <property type="molecule type" value="Genomic_DNA"/>
</dbReference>
<evidence type="ECO:0000313" key="5">
    <source>
        <dbReference type="Proteomes" id="UP000595437"/>
    </source>
</evidence>
<dbReference type="SUPFAM" id="SSF47473">
    <property type="entry name" value="EF-hand"/>
    <property type="match status" value="1"/>
</dbReference>
<evidence type="ECO:0000313" key="4">
    <source>
        <dbReference type="EMBL" id="QQP50862.1"/>
    </source>
</evidence>
<feature type="domain" description="EF-hand" evidence="3">
    <location>
        <begin position="1"/>
        <end position="34"/>
    </location>
</feature>
<dbReference type="Gene3D" id="1.10.238.10">
    <property type="entry name" value="EF-hand"/>
    <property type="match status" value="1"/>
</dbReference>
<accession>A0A7T8K8I6</accession>
<dbReference type="Proteomes" id="UP000595437">
    <property type="component" value="Chromosome 7"/>
</dbReference>
<evidence type="ECO:0000256" key="2">
    <source>
        <dbReference type="ARBA" id="ARBA00022837"/>
    </source>
</evidence>
<feature type="non-terminal residue" evidence="4">
    <location>
        <position position="1"/>
    </location>
</feature>
<dbReference type="PANTHER" id="PTHR23056:SF110">
    <property type="entry name" value="CALMODULIN"/>
    <property type="match status" value="1"/>
</dbReference>
<dbReference type="GO" id="GO:0005509">
    <property type="term" value="F:calcium ion binding"/>
    <property type="evidence" value="ECO:0007669"/>
    <property type="project" value="InterPro"/>
</dbReference>
<dbReference type="PROSITE" id="PS00018">
    <property type="entry name" value="EF_HAND_1"/>
    <property type="match status" value="1"/>
</dbReference>
<evidence type="ECO:0000259" key="3">
    <source>
        <dbReference type="PROSITE" id="PS50222"/>
    </source>
</evidence>
<proteinExistence type="predicted"/>
<dbReference type="GO" id="GO:0019900">
    <property type="term" value="F:kinase binding"/>
    <property type="evidence" value="ECO:0007669"/>
    <property type="project" value="InterPro"/>
</dbReference>
<feature type="domain" description="EF-hand" evidence="3">
    <location>
        <begin position="35"/>
        <end position="70"/>
    </location>
</feature>
<reference evidence="5" key="1">
    <citation type="submission" date="2021-01" db="EMBL/GenBank/DDBJ databases">
        <title>Caligus Genome Assembly.</title>
        <authorList>
            <person name="Gallardo-Escarate C."/>
        </authorList>
    </citation>
    <scope>NUCLEOTIDE SEQUENCE [LARGE SCALE GENOMIC DNA]</scope>
</reference>
<dbReference type="InterPro" id="IPR045198">
    <property type="entry name" value="CNBL1-10"/>
</dbReference>
<keyword evidence="1" id="KW-0677">Repeat</keyword>
<dbReference type="InterPro" id="IPR011992">
    <property type="entry name" value="EF-hand-dom_pair"/>
</dbReference>
<feature type="non-terminal residue" evidence="4">
    <location>
        <position position="123"/>
    </location>
</feature>
<organism evidence="4 5">
    <name type="scientific">Caligus rogercresseyi</name>
    <name type="common">Sea louse</name>
    <dbReference type="NCBI Taxonomy" id="217165"/>
    <lineage>
        <taxon>Eukaryota</taxon>
        <taxon>Metazoa</taxon>
        <taxon>Ecdysozoa</taxon>
        <taxon>Arthropoda</taxon>
        <taxon>Crustacea</taxon>
        <taxon>Multicrustacea</taxon>
        <taxon>Hexanauplia</taxon>
        <taxon>Copepoda</taxon>
        <taxon>Siphonostomatoida</taxon>
        <taxon>Caligidae</taxon>
        <taxon>Caligus</taxon>
    </lineage>
</organism>
<gene>
    <name evidence="4" type="ORF">FKW44_012006</name>
</gene>
<dbReference type="OrthoDB" id="167398at2759"/>
<dbReference type="SMART" id="SM00054">
    <property type="entry name" value="EFh"/>
    <property type="match status" value="2"/>
</dbReference>
<dbReference type="AlphaFoldDB" id="A0A7T8K8I6"/>
<dbReference type="PANTHER" id="PTHR23056">
    <property type="entry name" value="CALCINEURIN B"/>
    <property type="match status" value="1"/>
</dbReference>
<protein>
    <submittedName>
        <fullName evidence="4">NADPH oxidase_ EFhand calcium binding domain 5</fullName>
    </submittedName>
</protein>
<name>A0A7T8K8I6_CALRO</name>